<protein>
    <recommendedName>
        <fullName evidence="4">SHOCT domain-containing protein</fullName>
    </recommendedName>
</protein>
<evidence type="ECO:0000313" key="3">
    <source>
        <dbReference type="Proteomes" id="UP001501676"/>
    </source>
</evidence>
<dbReference type="EMBL" id="BAAAYN010000019">
    <property type="protein sequence ID" value="GAA3387777.1"/>
    <property type="molecule type" value="Genomic_DNA"/>
</dbReference>
<comment type="caution">
    <text evidence="2">The sequence shown here is derived from an EMBL/GenBank/DDBJ whole genome shotgun (WGS) entry which is preliminary data.</text>
</comment>
<feature type="compositionally biased region" description="Pro residues" evidence="1">
    <location>
        <begin position="70"/>
        <end position="81"/>
    </location>
</feature>
<proteinExistence type="predicted"/>
<sequence>MFLDVRRGEREIRPLGMRRYRPHPRNAAIRRREEADVRLVPRQLLRAGMTGDVPYYGGRMTPAQAYAASHPPPPPPAPAPPVARSGPDPLLALQHLLDTGVITTEEYRQFCARVRQ</sequence>
<evidence type="ECO:0000256" key="1">
    <source>
        <dbReference type="SAM" id="MobiDB-lite"/>
    </source>
</evidence>
<name>A0ABP6SY59_9ACTN</name>
<gene>
    <name evidence="2" type="ORF">GCM10020369_31500</name>
</gene>
<evidence type="ECO:0000313" key="2">
    <source>
        <dbReference type="EMBL" id="GAA3387777.1"/>
    </source>
</evidence>
<organism evidence="2 3">
    <name type="scientific">Cryptosporangium minutisporangium</name>
    <dbReference type="NCBI Taxonomy" id="113569"/>
    <lineage>
        <taxon>Bacteria</taxon>
        <taxon>Bacillati</taxon>
        <taxon>Actinomycetota</taxon>
        <taxon>Actinomycetes</taxon>
        <taxon>Cryptosporangiales</taxon>
        <taxon>Cryptosporangiaceae</taxon>
        <taxon>Cryptosporangium</taxon>
    </lineage>
</organism>
<reference evidence="3" key="1">
    <citation type="journal article" date="2019" name="Int. J. Syst. Evol. Microbiol.">
        <title>The Global Catalogue of Microorganisms (GCM) 10K type strain sequencing project: providing services to taxonomists for standard genome sequencing and annotation.</title>
        <authorList>
            <consortium name="The Broad Institute Genomics Platform"/>
            <consortium name="The Broad Institute Genome Sequencing Center for Infectious Disease"/>
            <person name="Wu L."/>
            <person name="Ma J."/>
        </authorList>
    </citation>
    <scope>NUCLEOTIDE SEQUENCE [LARGE SCALE GENOMIC DNA]</scope>
    <source>
        <strain evidence="3">JCM 9458</strain>
    </source>
</reference>
<feature type="region of interest" description="Disordered" evidence="1">
    <location>
        <begin position="64"/>
        <end position="88"/>
    </location>
</feature>
<keyword evidence="3" id="KW-1185">Reference proteome</keyword>
<evidence type="ECO:0008006" key="4">
    <source>
        <dbReference type="Google" id="ProtNLM"/>
    </source>
</evidence>
<dbReference type="Proteomes" id="UP001501676">
    <property type="component" value="Unassembled WGS sequence"/>
</dbReference>
<accession>A0ABP6SY59</accession>